<proteinExistence type="predicted"/>
<organism evidence="2 3">
    <name type="scientific">Candidatus Desulfatibia profunda</name>
    <dbReference type="NCBI Taxonomy" id="2841695"/>
    <lineage>
        <taxon>Bacteria</taxon>
        <taxon>Pseudomonadati</taxon>
        <taxon>Thermodesulfobacteriota</taxon>
        <taxon>Desulfobacteria</taxon>
        <taxon>Desulfobacterales</taxon>
        <taxon>Desulfobacterales incertae sedis</taxon>
        <taxon>Candidatus Desulfatibia</taxon>
    </lineage>
</organism>
<dbReference type="SMART" id="SM00834">
    <property type="entry name" value="CxxC_CXXC_SSSS"/>
    <property type="match status" value="1"/>
</dbReference>
<name>A0A8J6NRE7_9BACT</name>
<evidence type="ECO:0000313" key="3">
    <source>
        <dbReference type="Proteomes" id="UP000603434"/>
    </source>
</evidence>
<dbReference type="NCBIfam" id="TIGR02605">
    <property type="entry name" value="CxxC_CxxC_SSSS"/>
    <property type="match status" value="1"/>
</dbReference>
<gene>
    <name evidence="2" type="ORF">H8E23_06250</name>
</gene>
<reference evidence="2 3" key="1">
    <citation type="submission" date="2020-08" db="EMBL/GenBank/DDBJ databases">
        <title>Bridging the membrane lipid divide: bacteria of the FCB group superphylum have the potential to synthesize archaeal ether lipids.</title>
        <authorList>
            <person name="Villanueva L."/>
            <person name="Von Meijenfeldt F.A.B."/>
            <person name="Westbye A.B."/>
            <person name="Yadav S."/>
            <person name="Hopmans E.C."/>
            <person name="Dutilh B.E."/>
            <person name="Sinninghe Damste J.S."/>
        </authorList>
    </citation>
    <scope>NUCLEOTIDE SEQUENCE [LARGE SCALE GENOMIC DNA]</scope>
    <source>
        <strain evidence="2">NIOZ-UU30</strain>
    </source>
</reference>
<dbReference type="Proteomes" id="UP000603434">
    <property type="component" value="Unassembled WGS sequence"/>
</dbReference>
<dbReference type="Pfam" id="PF09723">
    <property type="entry name" value="Zn_ribbon_8"/>
    <property type="match status" value="1"/>
</dbReference>
<comment type="caution">
    <text evidence="2">The sequence shown here is derived from an EMBL/GenBank/DDBJ whole genome shotgun (WGS) entry which is preliminary data.</text>
</comment>
<evidence type="ECO:0000259" key="1">
    <source>
        <dbReference type="SMART" id="SM00834"/>
    </source>
</evidence>
<dbReference type="EMBL" id="JACNJH010000116">
    <property type="protein sequence ID" value="MBC8360979.1"/>
    <property type="molecule type" value="Genomic_DNA"/>
</dbReference>
<sequence length="85" mass="8523">MPLFEYLCLDCGKTSEALIIGSADQPQCGSCGGRNLRKLFSAHSSISGPGKSSLPGPGDTACCGTSPSHADCAGPGSCCGKNYGH</sequence>
<dbReference type="InterPro" id="IPR013429">
    <property type="entry name" value="Regulatory_FmdB_Zinc_ribbon"/>
</dbReference>
<evidence type="ECO:0000313" key="2">
    <source>
        <dbReference type="EMBL" id="MBC8360979.1"/>
    </source>
</evidence>
<protein>
    <submittedName>
        <fullName evidence="2">Zinc ribbon domain-containing protein</fullName>
    </submittedName>
</protein>
<feature type="domain" description="Putative regulatory protein FmdB zinc ribbon" evidence="1">
    <location>
        <begin position="1"/>
        <end position="41"/>
    </location>
</feature>
<accession>A0A8J6NRE7</accession>
<dbReference type="AlphaFoldDB" id="A0A8J6NRE7"/>